<dbReference type="Proteomes" id="UP000257109">
    <property type="component" value="Unassembled WGS sequence"/>
</dbReference>
<dbReference type="AlphaFoldDB" id="A0A371FSC0"/>
<evidence type="ECO:0000313" key="2">
    <source>
        <dbReference type="Proteomes" id="UP000257109"/>
    </source>
</evidence>
<feature type="non-terminal residue" evidence="1">
    <location>
        <position position="1"/>
    </location>
</feature>
<evidence type="ECO:0000313" key="1">
    <source>
        <dbReference type="EMBL" id="RDX81239.1"/>
    </source>
</evidence>
<dbReference type="EMBL" id="QJKJ01007976">
    <property type="protein sequence ID" value="RDX81239.1"/>
    <property type="molecule type" value="Genomic_DNA"/>
</dbReference>
<reference evidence="1" key="1">
    <citation type="submission" date="2018-05" db="EMBL/GenBank/DDBJ databases">
        <title>Draft genome of Mucuna pruriens seed.</title>
        <authorList>
            <person name="Nnadi N.E."/>
            <person name="Vos R."/>
            <person name="Hasami M.H."/>
            <person name="Devisetty U.K."/>
            <person name="Aguiy J.C."/>
        </authorList>
    </citation>
    <scope>NUCLEOTIDE SEQUENCE [LARGE SCALE GENOMIC DNA]</scope>
    <source>
        <strain evidence="1">JCA_2017</strain>
    </source>
</reference>
<keyword evidence="2" id="KW-1185">Reference proteome</keyword>
<organism evidence="1 2">
    <name type="scientific">Mucuna pruriens</name>
    <name type="common">Velvet bean</name>
    <name type="synonym">Dolichos pruriens</name>
    <dbReference type="NCBI Taxonomy" id="157652"/>
    <lineage>
        <taxon>Eukaryota</taxon>
        <taxon>Viridiplantae</taxon>
        <taxon>Streptophyta</taxon>
        <taxon>Embryophyta</taxon>
        <taxon>Tracheophyta</taxon>
        <taxon>Spermatophyta</taxon>
        <taxon>Magnoliopsida</taxon>
        <taxon>eudicotyledons</taxon>
        <taxon>Gunneridae</taxon>
        <taxon>Pentapetalae</taxon>
        <taxon>rosids</taxon>
        <taxon>fabids</taxon>
        <taxon>Fabales</taxon>
        <taxon>Fabaceae</taxon>
        <taxon>Papilionoideae</taxon>
        <taxon>50 kb inversion clade</taxon>
        <taxon>NPAAA clade</taxon>
        <taxon>indigoferoid/millettioid clade</taxon>
        <taxon>Phaseoleae</taxon>
        <taxon>Mucuna</taxon>
    </lineage>
</organism>
<accession>A0A371FSC0</accession>
<protein>
    <submittedName>
        <fullName evidence="1">Uncharacterized protein</fullName>
    </submittedName>
</protein>
<name>A0A371FSC0_MUCPR</name>
<comment type="caution">
    <text evidence="1">The sequence shown here is derived from an EMBL/GenBank/DDBJ whole genome shotgun (WGS) entry which is preliminary data.</text>
</comment>
<proteinExistence type="predicted"/>
<gene>
    <name evidence="1" type="ORF">CR513_38109</name>
</gene>
<sequence>MLTWAGCVLAPLPSPGQTLQYRHHHPCRSFSVERHENHTTKASYYSRRVQILIKPTLESHSSNVELKSHTLQLDPNRLALHTDRELVQDEFSRSNSRCLASLFPSLGKRHLSLAADDSIATMAACCKGWQ</sequence>